<keyword evidence="4" id="KW-1185">Reference proteome</keyword>
<gene>
    <name evidence="2" type="ORF">EV682_101291</name>
    <name evidence="1" type="ORF">NCTC11159_00309</name>
</gene>
<reference evidence="1 3" key="1">
    <citation type="submission" date="2018-06" db="EMBL/GenBank/DDBJ databases">
        <authorList>
            <consortium name="Pathogen Informatics"/>
            <person name="Doyle S."/>
        </authorList>
    </citation>
    <scope>NUCLEOTIDE SEQUENCE [LARGE SCALE GENOMIC DNA]</scope>
    <source>
        <strain evidence="1 3">NCTC11159</strain>
    </source>
</reference>
<evidence type="ECO:0000313" key="3">
    <source>
        <dbReference type="Proteomes" id="UP000255108"/>
    </source>
</evidence>
<evidence type="ECO:0000313" key="1">
    <source>
        <dbReference type="EMBL" id="STQ89293.1"/>
    </source>
</evidence>
<dbReference type="Proteomes" id="UP000255108">
    <property type="component" value="Unassembled WGS sequence"/>
</dbReference>
<dbReference type="AlphaFoldDB" id="A0A377Q2Y0"/>
<dbReference type="Proteomes" id="UP000295794">
    <property type="component" value="Unassembled WGS sequence"/>
</dbReference>
<dbReference type="EMBL" id="UGHR01000001">
    <property type="protein sequence ID" value="STQ89293.1"/>
    <property type="molecule type" value="Genomic_DNA"/>
</dbReference>
<proteinExistence type="predicted"/>
<sequence length="65" mass="7481">MRKLKKSRFCNIFKKVIIIMIKIIIHVSGPSSSEIYPQHEYKCSEDKNCPQAQSPDCPVNKKNTS</sequence>
<evidence type="ECO:0000313" key="2">
    <source>
        <dbReference type="EMBL" id="TCU90266.1"/>
    </source>
</evidence>
<accession>A0A377Q2Y0</accession>
<name>A0A377Q2Y0_9NEIS</name>
<reference evidence="2 4" key="2">
    <citation type="submission" date="2019-03" db="EMBL/GenBank/DDBJ databases">
        <title>Genomic Encyclopedia of Type Strains, Phase IV (KMG-IV): sequencing the most valuable type-strain genomes for metagenomic binning, comparative biology and taxonomic classification.</title>
        <authorList>
            <person name="Goeker M."/>
        </authorList>
    </citation>
    <scope>NUCLEOTIDE SEQUENCE [LARGE SCALE GENOMIC DNA]</scope>
    <source>
        <strain evidence="2 4">DSM 3764</strain>
    </source>
</reference>
<dbReference type="EMBL" id="SMBT01000001">
    <property type="protein sequence ID" value="TCU90266.1"/>
    <property type="molecule type" value="Genomic_DNA"/>
</dbReference>
<evidence type="ECO:0000313" key="4">
    <source>
        <dbReference type="Proteomes" id="UP000295794"/>
    </source>
</evidence>
<organism evidence="1 3">
    <name type="scientific">Iodobacter fluviatilis</name>
    <dbReference type="NCBI Taxonomy" id="537"/>
    <lineage>
        <taxon>Bacteria</taxon>
        <taxon>Pseudomonadati</taxon>
        <taxon>Pseudomonadota</taxon>
        <taxon>Betaproteobacteria</taxon>
        <taxon>Neisseriales</taxon>
        <taxon>Chitinibacteraceae</taxon>
        <taxon>Iodobacter</taxon>
    </lineage>
</organism>
<protein>
    <submittedName>
        <fullName evidence="1">Uncharacterized protein</fullName>
    </submittedName>
</protein>